<protein>
    <submittedName>
        <fullName evidence="2">Uncharacterized protein</fullName>
    </submittedName>
</protein>
<keyword evidence="3" id="KW-1185">Reference proteome</keyword>
<evidence type="ECO:0000256" key="1">
    <source>
        <dbReference type="SAM" id="MobiDB-lite"/>
    </source>
</evidence>
<feature type="region of interest" description="Disordered" evidence="1">
    <location>
        <begin position="1"/>
        <end position="87"/>
    </location>
</feature>
<dbReference type="EMBL" id="NBSH01000005">
    <property type="protein sequence ID" value="ORX37988.1"/>
    <property type="molecule type" value="Genomic_DNA"/>
</dbReference>
<proteinExistence type="predicted"/>
<feature type="region of interest" description="Disordered" evidence="1">
    <location>
        <begin position="99"/>
        <end position="151"/>
    </location>
</feature>
<feature type="compositionally biased region" description="Polar residues" evidence="1">
    <location>
        <begin position="66"/>
        <end position="87"/>
    </location>
</feature>
<organism evidence="2 3">
    <name type="scientific">Kockovaella imperatae</name>
    <dbReference type="NCBI Taxonomy" id="4999"/>
    <lineage>
        <taxon>Eukaryota</taxon>
        <taxon>Fungi</taxon>
        <taxon>Dikarya</taxon>
        <taxon>Basidiomycota</taxon>
        <taxon>Agaricomycotina</taxon>
        <taxon>Tremellomycetes</taxon>
        <taxon>Tremellales</taxon>
        <taxon>Cuniculitremaceae</taxon>
        <taxon>Kockovaella</taxon>
    </lineage>
</organism>
<accession>A0A1Y1UIV5</accession>
<dbReference type="InParanoid" id="A0A1Y1UIV5"/>
<sequence length="151" mass="15969">MRHLEYQADSFPQVAVLEPSPLPMPGTPETTPSTPKTLPRHAVQRGIFDTPDQADHSHPDVAVPSAENSHTTPPVQTSSQFLRFNPSPTSTAVLSRLAKIHDHPVSPSSTGHSWDPSPIDGPVEGHTAGRWPLGNKAVNGEAAAATAPKTG</sequence>
<dbReference type="Proteomes" id="UP000193218">
    <property type="component" value="Unassembled WGS sequence"/>
</dbReference>
<dbReference type="RefSeq" id="XP_021871975.1">
    <property type="nucleotide sequence ID" value="XM_022012714.1"/>
</dbReference>
<name>A0A1Y1UIV5_9TREE</name>
<evidence type="ECO:0000313" key="2">
    <source>
        <dbReference type="EMBL" id="ORX37988.1"/>
    </source>
</evidence>
<gene>
    <name evidence="2" type="ORF">BD324DRAFT_412871</name>
</gene>
<dbReference type="AlphaFoldDB" id="A0A1Y1UIV5"/>
<evidence type="ECO:0000313" key="3">
    <source>
        <dbReference type="Proteomes" id="UP000193218"/>
    </source>
</evidence>
<dbReference type="GeneID" id="33554522"/>
<comment type="caution">
    <text evidence="2">The sequence shown here is derived from an EMBL/GenBank/DDBJ whole genome shotgun (WGS) entry which is preliminary data.</text>
</comment>
<reference evidence="2 3" key="1">
    <citation type="submission" date="2017-03" db="EMBL/GenBank/DDBJ databases">
        <title>Widespread Adenine N6-methylation of Active Genes in Fungi.</title>
        <authorList>
            <consortium name="DOE Joint Genome Institute"/>
            <person name="Mondo S.J."/>
            <person name="Dannebaum R.O."/>
            <person name="Kuo R.C."/>
            <person name="Louie K.B."/>
            <person name="Bewick A.J."/>
            <person name="Labutti K."/>
            <person name="Haridas S."/>
            <person name="Kuo A."/>
            <person name="Salamov A."/>
            <person name="Ahrendt S.R."/>
            <person name="Lau R."/>
            <person name="Bowen B.P."/>
            <person name="Lipzen A."/>
            <person name="Sullivan W."/>
            <person name="Andreopoulos W.B."/>
            <person name="Clum A."/>
            <person name="Lindquist E."/>
            <person name="Daum C."/>
            <person name="Northen T.R."/>
            <person name="Ramamoorthy G."/>
            <person name="Schmitz R.J."/>
            <person name="Gryganskyi A."/>
            <person name="Culley D."/>
            <person name="Magnuson J."/>
            <person name="James T.Y."/>
            <person name="O'Malley M.A."/>
            <person name="Stajich J.E."/>
            <person name="Spatafora J.W."/>
            <person name="Visel A."/>
            <person name="Grigoriev I.V."/>
        </authorList>
    </citation>
    <scope>NUCLEOTIDE SEQUENCE [LARGE SCALE GENOMIC DNA]</scope>
    <source>
        <strain evidence="2 3">NRRL Y-17943</strain>
    </source>
</reference>